<name>A0A5B7H771_PORTR</name>
<keyword evidence="2" id="KW-1185">Reference proteome</keyword>
<proteinExistence type="predicted"/>
<gene>
    <name evidence="1" type="ORF">E2C01_059932</name>
</gene>
<accession>A0A5B7H771</accession>
<dbReference type="EMBL" id="VSRR010023854">
    <property type="protein sequence ID" value="MPC65796.1"/>
    <property type="molecule type" value="Genomic_DNA"/>
</dbReference>
<dbReference type="Proteomes" id="UP000324222">
    <property type="component" value="Unassembled WGS sequence"/>
</dbReference>
<evidence type="ECO:0000313" key="2">
    <source>
        <dbReference type="Proteomes" id="UP000324222"/>
    </source>
</evidence>
<protein>
    <submittedName>
        <fullName evidence="1">Uncharacterized protein</fullName>
    </submittedName>
</protein>
<comment type="caution">
    <text evidence="1">The sequence shown here is derived from an EMBL/GenBank/DDBJ whole genome shotgun (WGS) entry which is preliminary data.</text>
</comment>
<dbReference type="AlphaFoldDB" id="A0A5B7H771"/>
<sequence>MPEVLRGVGVGEILIFSIYEGAFGMWKDRLGMIPDRISPLLCV</sequence>
<organism evidence="1 2">
    <name type="scientific">Portunus trituberculatus</name>
    <name type="common">Swimming crab</name>
    <name type="synonym">Neptunus trituberculatus</name>
    <dbReference type="NCBI Taxonomy" id="210409"/>
    <lineage>
        <taxon>Eukaryota</taxon>
        <taxon>Metazoa</taxon>
        <taxon>Ecdysozoa</taxon>
        <taxon>Arthropoda</taxon>
        <taxon>Crustacea</taxon>
        <taxon>Multicrustacea</taxon>
        <taxon>Malacostraca</taxon>
        <taxon>Eumalacostraca</taxon>
        <taxon>Eucarida</taxon>
        <taxon>Decapoda</taxon>
        <taxon>Pleocyemata</taxon>
        <taxon>Brachyura</taxon>
        <taxon>Eubrachyura</taxon>
        <taxon>Portunoidea</taxon>
        <taxon>Portunidae</taxon>
        <taxon>Portuninae</taxon>
        <taxon>Portunus</taxon>
    </lineage>
</organism>
<reference evidence="1 2" key="1">
    <citation type="submission" date="2019-05" db="EMBL/GenBank/DDBJ databases">
        <title>Another draft genome of Portunus trituberculatus and its Hox gene families provides insights of decapod evolution.</title>
        <authorList>
            <person name="Jeong J.-H."/>
            <person name="Song I."/>
            <person name="Kim S."/>
            <person name="Choi T."/>
            <person name="Kim D."/>
            <person name="Ryu S."/>
            <person name="Kim W."/>
        </authorList>
    </citation>
    <scope>NUCLEOTIDE SEQUENCE [LARGE SCALE GENOMIC DNA]</scope>
    <source>
        <tissue evidence="1">Muscle</tissue>
    </source>
</reference>
<evidence type="ECO:0000313" key="1">
    <source>
        <dbReference type="EMBL" id="MPC65796.1"/>
    </source>
</evidence>